<dbReference type="InterPro" id="IPR042099">
    <property type="entry name" value="ANL_N_sf"/>
</dbReference>
<dbReference type="Pfam" id="PF00501">
    <property type="entry name" value="AMP-binding"/>
    <property type="match status" value="1"/>
</dbReference>
<dbReference type="CDD" id="cd04433">
    <property type="entry name" value="AFD_class_I"/>
    <property type="match status" value="1"/>
</dbReference>
<evidence type="ECO:0000313" key="6">
    <source>
        <dbReference type="Proteomes" id="UP001528411"/>
    </source>
</evidence>
<dbReference type="PANTHER" id="PTHR43201:SF5">
    <property type="entry name" value="MEDIUM-CHAIN ACYL-COA LIGASE ACSF2, MITOCHONDRIAL"/>
    <property type="match status" value="1"/>
</dbReference>
<keyword evidence="6" id="KW-1185">Reference proteome</keyword>
<dbReference type="Gene3D" id="3.30.300.30">
    <property type="match status" value="1"/>
</dbReference>
<dbReference type="InterPro" id="IPR045851">
    <property type="entry name" value="AMP-bd_C_sf"/>
</dbReference>
<dbReference type="InterPro" id="IPR025110">
    <property type="entry name" value="AMP-bd_C"/>
</dbReference>
<evidence type="ECO:0000256" key="1">
    <source>
        <dbReference type="ARBA" id="ARBA00006432"/>
    </source>
</evidence>
<evidence type="ECO:0000313" key="5">
    <source>
        <dbReference type="EMBL" id="MDC2888293.1"/>
    </source>
</evidence>
<dbReference type="Pfam" id="PF13193">
    <property type="entry name" value="AMP-binding_C"/>
    <property type="match status" value="1"/>
</dbReference>
<keyword evidence="2" id="KW-0436">Ligase</keyword>
<dbReference type="PANTHER" id="PTHR43201">
    <property type="entry name" value="ACYL-COA SYNTHETASE"/>
    <property type="match status" value="1"/>
</dbReference>
<evidence type="ECO:0000256" key="2">
    <source>
        <dbReference type="ARBA" id="ARBA00022598"/>
    </source>
</evidence>
<gene>
    <name evidence="5" type="ORF">PN838_05235</name>
</gene>
<proteinExistence type="inferred from homology"/>
<feature type="domain" description="AMP-dependent synthetase/ligase" evidence="3">
    <location>
        <begin position="53"/>
        <end position="263"/>
    </location>
</feature>
<dbReference type="EMBL" id="JAQOMS010000002">
    <property type="protein sequence ID" value="MDC2888293.1"/>
    <property type="molecule type" value="Genomic_DNA"/>
</dbReference>
<dbReference type="Proteomes" id="UP001528411">
    <property type="component" value="Unassembled WGS sequence"/>
</dbReference>
<comment type="similarity">
    <text evidence="1">Belongs to the ATP-dependent AMP-binding enzyme family.</text>
</comment>
<accession>A0ABT5F9S6</accession>
<evidence type="ECO:0000259" key="4">
    <source>
        <dbReference type="Pfam" id="PF13193"/>
    </source>
</evidence>
<reference evidence="5 6" key="1">
    <citation type="submission" date="2023-01" db="EMBL/GenBank/DDBJ databases">
        <title>Psychrosphaera sp. nov., isolated from marine algae.</title>
        <authorList>
            <person name="Bayburt H."/>
            <person name="Choi B.J."/>
            <person name="Kim J.M."/>
            <person name="Choi D.G."/>
            <person name="Jeon C.O."/>
        </authorList>
    </citation>
    <scope>NUCLEOTIDE SEQUENCE [LARGE SCALE GENOMIC DNA]</scope>
    <source>
        <strain evidence="5 6">G1-22</strain>
    </source>
</reference>
<dbReference type="SUPFAM" id="SSF56801">
    <property type="entry name" value="Acetyl-CoA synthetase-like"/>
    <property type="match status" value="1"/>
</dbReference>
<evidence type="ECO:0000259" key="3">
    <source>
        <dbReference type="Pfam" id="PF00501"/>
    </source>
</evidence>
<dbReference type="InterPro" id="IPR000873">
    <property type="entry name" value="AMP-dep_synth/lig_dom"/>
</dbReference>
<comment type="caution">
    <text evidence="5">The sequence shown here is derived from an EMBL/GenBank/DDBJ whole genome shotgun (WGS) entry which is preliminary data.</text>
</comment>
<feature type="domain" description="AMP-binding enzyme C-terminal" evidence="4">
    <location>
        <begin position="312"/>
        <end position="386"/>
    </location>
</feature>
<dbReference type="Gene3D" id="3.40.50.12780">
    <property type="entry name" value="N-terminal domain of ligase-like"/>
    <property type="match status" value="1"/>
</dbReference>
<organism evidence="5 6">
    <name type="scientific">Psychrosphaera algicola</name>
    <dbReference type="NCBI Taxonomy" id="3023714"/>
    <lineage>
        <taxon>Bacteria</taxon>
        <taxon>Pseudomonadati</taxon>
        <taxon>Pseudomonadota</taxon>
        <taxon>Gammaproteobacteria</taxon>
        <taxon>Alteromonadales</taxon>
        <taxon>Pseudoalteromonadaceae</taxon>
        <taxon>Psychrosphaera</taxon>
    </lineage>
</organism>
<protein>
    <submittedName>
        <fullName evidence="5">Class I adenylate-forming enzyme family protein</fullName>
    </submittedName>
</protein>
<name>A0ABT5F9S6_9GAMM</name>
<dbReference type="RefSeq" id="WP_272179952.1">
    <property type="nucleotide sequence ID" value="NZ_JAQOMS010000002.1"/>
</dbReference>
<sequence length="398" mass="43930">MAVGAVPVPIPFKDEERIAGALETANIQYQIDPTIDIETLPKQENLDLAYYSEAIVIFTSGTTSSKLKGVRLSHEGISSICQFMNDEMEVDANIVECVYAAIDHAYGFGRCHSVFKVGGTVVLPKAIKGFVNLFSLLHKHQCNALAIAPSMLSSILQVAHEHLNELSHQIKWIQTGAMKFDPFFRENLIKSLPTTRIFLHYGLSEAMRVTFFELNRHLDKSHTEGKPSRGCELQILDENNQPLGNNCQGTIAIRGTNLCLGYLDDALWQSNLVGGWYKTSDQGFIDDAGYLVFGGRADDVINCNGALVHPDEIESKLVNLIKTNAFSVVGIPDPKKLKDSIAVVCIEGKSTLSMRDIVDHLKSTDAALIPNQLVHIESLPRTRSGKINRNELTKIISL</sequence>